<gene>
    <name evidence="2" type="ORF">SU9_17495</name>
</gene>
<dbReference type="GO" id="GO:0032259">
    <property type="term" value="P:methylation"/>
    <property type="evidence" value="ECO:0007669"/>
    <property type="project" value="UniProtKB-KW"/>
</dbReference>
<dbReference type="EMBL" id="AJGV01000103">
    <property type="protein sequence ID" value="EJJ05689.1"/>
    <property type="molecule type" value="Genomic_DNA"/>
</dbReference>
<dbReference type="GO" id="GO:0008757">
    <property type="term" value="F:S-adenosylmethionine-dependent methyltransferase activity"/>
    <property type="evidence" value="ECO:0007669"/>
    <property type="project" value="InterPro"/>
</dbReference>
<proteinExistence type="predicted"/>
<evidence type="ECO:0000259" key="1">
    <source>
        <dbReference type="Pfam" id="PF08241"/>
    </source>
</evidence>
<dbReference type="SUPFAM" id="SSF53335">
    <property type="entry name" value="S-adenosyl-L-methionine-dependent methyltransferases"/>
    <property type="match status" value="1"/>
</dbReference>
<dbReference type="PANTHER" id="PTHR45036:SF1">
    <property type="entry name" value="METHYLTRANSFERASE LIKE 7A"/>
    <property type="match status" value="1"/>
</dbReference>
<dbReference type="InterPro" id="IPR029063">
    <property type="entry name" value="SAM-dependent_MTases_sf"/>
</dbReference>
<reference evidence="2" key="1">
    <citation type="journal article" date="2012" name="J. Bacteriol.">
        <title>Genome Sequence of Streptomyces auratus Strain AGR0001, a Phoslactomycin-Producing Actinomycete.</title>
        <authorList>
            <person name="Han X."/>
            <person name="Li M."/>
            <person name="Ding Z."/>
            <person name="Zhao J."/>
            <person name="Ji K."/>
            <person name="Wen M."/>
            <person name="Lu T."/>
        </authorList>
    </citation>
    <scope>NUCLEOTIDE SEQUENCE [LARGE SCALE GENOMIC DNA]</scope>
    <source>
        <strain evidence="2">AGR0001</strain>
    </source>
</reference>
<dbReference type="HOGENOM" id="CLU_037990_7_3_11"/>
<accession>J1RMM9</accession>
<dbReference type="PATRIC" id="fig|1160718.3.peg.3535"/>
<keyword evidence="2" id="KW-0808">Transferase</keyword>
<dbReference type="PANTHER" id="PTHR45036">
    <property type="entry name" value="METHYLTRANSFERASE LIKE 7B"/>
    <property type="match status" value="1"/>
</dbReference>
<dbReference type="Pfam" id="PF08241">
    <property type="entry name" value="Methyltransf_11"/>
    <property type="match status" value="1"/>
</dbReference>
<dbReference type="InterPro" id="IPR013216">
    <property type="entry name" value="Methyltransf_11"/>
</dbReference>
<evidence type="ECO:0000313" key="2">
    <source>
        <dbReference type="EMBL" id="EJJ05689.1"/>
    </source>
</evidence>
<dbReference type="Gene3D" id="3.40.50.150">
    <property type="entry name" value="Vaccinia Virus protein VP39"/>
    <property type="match status" value="1"/>
</dbReference>
<keyword evidence="2" id="KW-0489">Methyltransferase</keyword>
<dbReference type="STRING" id="1160718.SU9_17495"/>
<dbReference type="InterPro" id="IPR052356">
    <property type="entry name" value="Thiol_S-MT"/>
</dbReference>
<comment type="caution">
    <text evidence="2">The sequence shown here is derived from an EMBL/GenBank/DDBJ whole genome shotgun (WGS) entry which is preliminary data.</text>
</comment>
<feature type="domain" description="Methyltransferase type 11" evidence="1">
    <location>
        <begin position="50"/>
        <end position="143"/>
    </location>
</feature>
<organism evidence="2">
    <name type="scientific">Streptomyces auratus AGR0001</name>
    <dbReference type="NCBI Taxonomy" id="1160718"/>
    <lineage>
        <taxon>Bacteria</taxon>
        <taxon>Bacillati</taxon>
        <taxon>Actinomycetota</taxon>
        <taxon>Actinomycetes</taxon>
        <taxon>Kitasatosporales</taxon>
        <taxon>Streptomycetaceae</taxon>
        <taxon>Streptomyces</taxon>
    </lineage>
</organism>
<name>J1RMM9_9ACTN</name>
<dbReference type="eggNOG" id="COG2226">
    <property type="taxonomic scope" value="Bacteria"/>
</dbReference>
<protein>
    <submittedName>
        <fullName evidence="2">Type 11 methyltransferase</fullName>
    </submittedName>
</protein>
<dbReference type="RefSeq" id="WP_006605030.1">
    <property type="nucleotide sequence ID" value="NZ_CP072931.1"/>
</dbReference>
<sequence length="210" mass="23810">MTDVTQQNVRLRKLWQEYAPRYDRDAARLERMLLDDGRAWVAGQAKGEVLEVAIGSGLNLEFYPAGISLTGFDLSRPMLDLARDRAAALGLEIDLQEGEAHELPYSDDSFDTVVCTLGLCSVPDERPVIAEMYRVLRPGGQLLLLDHVGSHHKLVFFWQRLLEKNMLKQCGDYQTRRPLPLVKQAGFVIEYQKRFKLGVVERVAARKPDA</sequence>
<dbReference type="CDD" id="cd02440">
    <property type="entry name" value="AdoMet_MTases"/>
    <property type="match status" value="1"/>
</dbReference>
<dbReference type="AlphaFoldDB" id="J1RMM9"/>